<evidence type="ECO:0000256" key="1">
    <source>
        <dbReference type="SAM" id="MobiDB-lite"/>
    </source>
</evidence>
<feature type="region of interest" description="Disordered" evidence="1">
    <location>
        <begin position="73"/>
        <end position="216"/>
    </location>
</feature>
<feature type="compositionally biased region" description="Polar residues" evidence="1">
    <location>
        <begin position="159"/>
        <end position="175"/>
    </location>
</feature>
<dbReference type="EMBL" id="JANQDX010000013">
    <property type="protein sequence ID" value="KAL0912940.1"/>
    <property type="molecule type" value="Genomic_DNA"/>
</dbReference>
<feature type="compositionally biased region" description="Basic and acidic residues" evidence="1">
    <location>
        <begin position="99"/>
        <end position="110"/>
    </location>
</feature>
<dbReference type="AlphaFoldDB" id="A0ABD0UJF9"/>
<protein>
    <submittedName>
        <fullName evidence="2">Uncharacterized protein</fullName>
    </submittedName>
</protein>
<feature type="compositionally biased region" description="Basic and acidic residues" evidence="1">
    <location>
        <begin position="73"/>
        <end position="87"/>
    </location>
</feature>
<comment type="caution">
    <text evidence="2">The sequence shown here is derived from an EMBL/GenBank/DDBJ whole genome shotgun (WGS) entry which is preliminary data.</text>
</comment>
<name>A0ABD0UJF9_DENTH</name>
<accession>A0ABD0UJF9</accession>
<feature type="compositionally biased region" description="Basic and acidic residues" evidence="1">
    <location>
        <begin position="177"/>
        <end position="186"/>
    </location>
</feature>
<keyword evidence="3" id="KW-1185">Reference proteome</keyword>
<gene>
    <name evidence="2" type="ORF">M5K25_016364</name>
</gene>
<proteinExistence type="predicted"/>
<organism evidence="2 3">
    <name type="scientific">Dendrobium thyrsiflorum</name>
    <name type="common">Pinecone-like raceme dendrobium</name>
    <name type="synonym">Orchid</name>
    <dbReference type="NCBI Taxonomy" id="117978"/>
    <lineage>
        <taxon>Eukaryota</taxon>
        <taxon>Viridiplantae</taxon>
        <taxon>Streptophyta</taxon>
        <taxon>Embryophyta</taxon>
        <taxon>Tracheophyta</taxon>
        <taxon>Spermatophyta</taxon>
        <taxon>Magnoliopsida</taxon>
        <taxon>Liliopsida</taxon>
        <taxon>Asparagales</taxon>
        <taxon>Orchidaceae</taxon>
        <taxon>Epidendroideae</taxon>
        <taxon>Malaxideae</taxon>
        <taxon>Dendrobiinae</taxon>
        <taxon>Dendrobium</taxon>
    </lineage>
</organism>
<dbReference type="Proteomes" id="UP001552299">
    <property type="component" value="Unassembled WGS sequence"/>
</dbReference>
<evidence type="ECO:0000313" key="3">
    <source>
        <dbReference type="Proteomes" id="UP001552299"/>
    </source>
</evidence>
<evidence type="ECO:0000313" key="2">
    <source>
        <dbReference type="EMBL" id="KAL0912940.1"/>
    </source>
</evidence>
<sequence length="408" mass="45450">MQQVNLVMLFKRAFIMLQVSHIDCGSLPYRQGEKGRGRGSLPSPARVDSASDSSETVAEEEVTNLCLMADNLDHSDQEEGGTGEERGGNLTGGAVEVAEYGRDERDDRMARTTLPPTENRSTLPLAENRCSFQPSGKGNLFLRQRTAPPFSPHPVCSEVDQNVDQNESLTDQTVEPSPEKHSDPEQVQRTTLPPVENRSTLPLAENRSSFQPSGKGNLFLRQRTAPPFSPHPGDMIELKSEVVEKRTSVEDESKEIASLSKKFEKLLKFKHRHQQRNKGRCTIVPDDVDGIELENSVSGRFFTTSTLCRVLCLHQEGEKGHRFSAFAERLEKEEAVLCQRKSGSLSEEEWFSAITRDSEKDIGPLPALGKTIIESYSVISISSGTILHRPVRLVQKPDTNRPDDSVRK</sequence>
<feature type="region of interest" description="Disordered" evidence="1">
    <location>
        <begin position="31"/>
        <end position="60"/>
    </location>
</feature>
<reference evidence="2 3" key="1">
    <citation type="journal article" date="2024" name="Plant Biotechnol. J.">
        <title>Dendrobium thyrsiflorum genome and its molecular insights into genes involved in important horticultural traits.</title>
        <authorList>
            <person name="Chen B."/>
            <person name="Wang J.Y."/>
            <person name="Zheng P.J."/>
            <person name="Li K.L."/>
            <person name="Liang Y.M."/>
            <person name="Chen X.F."/>
            <person name="Zhang C."/>
            <person name="Zhao X."/>
            <person name="He X."/>
            <person name="Zhang G.Q."/>
            <person name="Liu Z.J."/>
            <person name="Xu Q."/>
        </authorList>
    </citation>
    <scope>NUCLEOTIDE SEQUENCE [LARGE SCALE GENOMIC DNA]</scope>
    <source>
        <strain evidence="2">GZMU011</strain>
    </source>
</reference>